<dbReference type="RefSeq" id="WP_345503900.1">
    <property type="nucleotide sequence ID" value="NZ_BAABLO010000011.1"/>
</dbReference>
<organism evidence="4 5">
    <name type="scientific">Pedococcus ginsenosidimutans</name>
    <dbReference type="NCBI Taxonomy" id="490570"/>
    <lineage>
        <taxon>Bacteria</taxon>
        <taxon>Bacillati</taxon>
        <taxon>Actinomycetota</taxon>
        <taxon>Actinomycetes</taxon>
        <taxon>Micrococcales</taxon>
        <taxon>Intrasporangiaceae</taxon>
        <taxon>Pedococcus</taxon>
    </lineage>
</organism>
<keyword evidence="1" id="KW-0805">Transcription regulation</keyword>
<dbReference type="Proteomes" id="UP001500556">
    <property type="component" value="Unassembled WGS sequence"/>
</dbReference>
<evidence type="ECO:0000313" key="5">
    <source>
        <dbReference type="Proteomes" id="UP001500556"/>
    </source>
</evidence>
<accession>A0ABP8YDX5</accession>
<sequence>MAALTCQELVELVTDYLEGRLSWRDRRRVASHLAVCDPCVRYLAQLRQTLDLLGTVPVDSLTPEAQATLLDAFRGLRR</sequence>
<dbReference type="Pfam" id="PF13490">
    <property type="entry name" value="zf-HC2"/>
    <property type="match status" value="1"/>
</dbReference>
<dbReference type="InterPro" id="IPR027383">
    <property type="entry name" value="Znf_put"/>
</dbReference>
<reference evidence="5" key="1">
    <citation type="journal article" date="2019" name="Int. J. Syst. Evol. Microbiol.">
        <title>The Global Catalogue of Microorganisms (GCM) 10K type strain sequencing project: providing services to taxonomists for standard genome sequencing and annotation.</title>
        <authorList>
            <consortium name="The Broad Institute Genomics Platform"/>
            <consortium name="The Broad Institute Genome Sequencing Center for Infectious Disease"/>
            <person name="Wu L."/>
            <person name="Ma J."/>
        </authorList>
    </citation>
    <scope>NUCLEOTIDE SEQUENCE [LARGE SCALE GENOMIC DNA]</scope>
    <source>
        <strain evidence="5">JCM 18961</strain>
    </source>
</reference>
<evidence type="ECO:0000313" key="4">
    <source>
        <dbReference type="EMBL" id="GAA4726507.1"/>
    </source>
</evidence>
<evidence type="ECO:0000256" key="2">
    <source>
        <dbReference type="ARBA" id="ARBA00023163"/>
    </source>
</evidence>
<proteinExistence type="predicted"/>
<dbReference type="Gene3D" id="1.10.10.1320">
    <property type="entry name" value="Anti-sigma factor, zinc-finger domain"/>
    <property type="match status" value="1"/>
</dbReference>
<name>A0ABP8YDX5_9MICO</name>
<protein>
    <recommendedName>
        <fullName evidence="3">Putative zinc-finger domain-containing protein</fullName>
    </recommendedName>
</protein>
<dbReference type="InterPro" id="IPR041916">
    <property type="entry name" value="Anti_sigma_zinc_sf"/>
</dbReference>
<keyword evidence="5" id="KW-1185">Reference proteome</keyword>
<comment type="caution">
    <text evidence="4">The sequence shown here is derived from an EMBL/GenBank/DDBJ whole genome shotgun (WGS) entry which is preliminary data.</text>
</comment>
<feature type="domain" description="Putative zinc-finger" evidence="3">
    <location>
        <begin position="6"/>
        <end position="39"/>
    </location>
</feature>
<evidence type="ECO:0000256" key="1">
    <source>
        <dbReference type="ARBA" id="ARBA00023015"/>
    </source>
</evidence>
<evidence type="ECO:0000259" key="3">
    <source>
        <dbReference type="Pfam" id="PF13490"/>
    </source>
</evidence>
<keyword evidence="2" id="KW-0804">Transcription</keyword>
<gene>
    <name evidence="4" type="ORF">GCM10025782_26100</name>
</gene>
<dbReference type="EMBL" id="BAABLO010000011">
    <property type="protein sequence ID" value="GAA4726507.1"/>
    <property type="molecule type" value="Genomic_DNA"/>
</dbReference>